<gene>
    <name evidence="1" type="ORF">RFI_22130</name>
</gene>
<evidence type="ECO:0000313" key="1">
    <source>
        <dbReference type="EMBL" id="ETO15232.1"/>
    </source>
</evidence>
<feature type="non-terminal residue" evidence="1">
    <location>
        <position position="128"/>
    </location>
</feature>
<protein>
    <submittedName>
        <fullName evidence="1">Uncharacterized protein</fullName>
    </submittedName>
</protein>
<evidence type="ECO:0000313" key="2">
    <source>
        <dbReference type="Proteomes" id="UP000023152"/>
    </source>
</evidence>
<dbReference type="EMBL" id="ASPP01019347">
    <property type="protein sequence ID" value="ETO15232.1"/>
    <property type="molecule type" value="Genomic_DNA"/>
</dbReference>
<reference evidence="1 2" key="1">
    <citation type="journal article" date="2013" name="Curr. Biol.">
        <title>The Genome of the Foraminiferan Reticulomyxa filosa.</title>
        <authorList>
            <person name="Glockner G."/>
            <person name="Hulsmann N."/>
            <person name="Schleicher M."/>
            <person name="Noegel A.A."/>
            <person name="Eichinger L."/>
            <person name="Gallinger C."/>
            <person name="Pawlowski J."/>
            <person name="Sierra R."/>
            <person name="Euteneuer U."/>
            <person name="Pillet L."/>
            <person name="Moustafa A."/>
            <person name="Platzer M."/>
            <person name="Groth M."/>
            <person name="Szafranski K."/>
            <person name="Schliwa M."/>
        </authorList>
    </citation>
    <scope>NUCLEOTIDE SEQUENCE [LARGE SCALE GENOMIC DNA]</scope>
</reference>
<organism evidence="1 2">
    <name type="scientific">Reticulomyxa filosa</name>
    <dbReference type="NCBI Taxonomy" id="46433"/>
    <lineage>
        <taxon>Eukaryota</taxon>
        <taxon>Sar</taxon>
        <taxon>Rhizaria</taxon>
        <taxon>Retaria</taxon>
        <taxon>Foraminifera</taxon>
        <taxon>Monothalamids</taxon>
        <taxon>Reticulomyxidae</taxon>
        <taxon>Reticulomyxa</taxon>
    </lineage>
</organism>
<proteinExistence type="predicted"/>
<sequence>MKFMMKHKKNKNNKEYLDAMEMCKWISKQWTMYLMERIKYANEYVKDKLIDQMKQLKEVLIENNLLYWAAGRSIILIKAENSNAKKFGEEWDLFSFLTFRIFLLFEILYEKGVKEFQVQLATCWDYIT</sequence>
<accession>X6MP62</accession>
<dbReference type="AlphaFoldDB" id="X6MP62"/>
<dbReference type="Proteomes" id="UP000023152">
    <property type="component" value="Unassembled WGS sequence"/>
</dbReference>
<name>X6MP62_RETFI</name>
<keyword evidence="2" id="KW-1185">Reference proteome</keyword>
<comment type="caution">
    <text evidence="1">The sequence shown here is derived from an EMBL/GenBank/DDBJ whole genome shotgun (WGS) entry which is preliminary data.</text>
</comment>